<dbReference type="EC" id="2.7.11.1" evidence="2"/>
<evidence type="ECO:0000256" key="9">
    <source>
        <dbReference type="ARBA" id="ARBA00022989"/>
    </source>
</evidence>
<proteinExistence type="predicted"/>
<evidence type="ECO:0000256" key="11">
    <source>
        <dbReference type="ARBA" id="ARBA00047899"/>
    </source>
</evidence>
<dbReference type="PROSITE" id="PS50011">
    <property type="entry name" value="PROTEIN_KINASE_DOM"/>
    <property type="match status" value="1"/>
</dbReference>
<dbReference type="InterPro" id="IPR047117">
    <property type="entry name" value="PERK1-13-like"/>
</dbReference>
<dbReference type="PANTHER" id="PTHR47982:SF20">
    <property type="entry name" value="NON-SPECIFIC SERINE_THREONINE PROTEIN KINASE"/>
    <property type="match status" value="1"/>
</dbReference>
<dbReference type="GO" id="GO:0005886">
    <property type="term" value="C:plasma membrane"/>
    <property type="evidence" value="ECO:0007669"/>
    <property type="project" value="UniProtKB-SubCell"/>
</dbReference>
<keyword evidence="9 14" id="KW-1133">Transmembrane helix</keyword>
<dbReference type="FunFam" id="3.30.200.20:FF:000039">
    <property type="entry name" value="receptor-like protein kinase FERONIA"/>
    <property type="match status" value="1"/>
</dbReference>
<dbReference type="GO" id="GO:0004674">
    <property type="term" value="F:protein serine/threonine kinase activity"/>
    <property type="evidence" value="ECO:0007669"/>
    <property type="project" value="UniProtKB-KW"/>
</dbReference>
<evidence type="ECO:0000259" key="15">
    <source>
        <dbReference type="PROSITE" id="PS50011"/>
    </source>
</evidence>
<evidence type="ECO:0000256" key="8">
    <source>
        <dbReference type="ARBA" id="ARBA00022840"/>
    </source>
</evidence>
<evidence type="ECO:0000313" key="17">
    <source>
        <dbReference type="Proteomes" id="UP001210211"/>
    </source>
</evidence>
<keyword evidence="7" id="KW-0418">Kinase</keyword>
<keyword evidence="5 14" id="KW-0812">Transmembrane</keyword>
<evidence type="ECO:0000256" key="4">
    <source>
        <dbReference type="ARBA" id="ARBA00022679"/>
    </source>
</evidence>
<dbReference type="Proteomes" id="UP001210211">
    <property type="component" value="Unassembled WGS sequence"/>
</dbReference>
<organism evidence="16 17">
    <name type="scientific">Rhynchospora tenuis</name>
    <dbReference type="NCBI Taxonomy" id="198213"/>
    <lineage>
        <taxon>Eukaryota</taxon>
        <taxon>Viridiplantae</taxon>
        <taxon>Streptophyta</taxon>
        <taxon>Embryophyta</taxon>
        <taxon>Tracheophyta</taxon>
        <taxon>Spermatophyta</taxon>
        <taxon>Magnoliopsida</taxon>
        <taxon>Liliopsida</taxon>
        <taxon>Poales</taxon>
        <taxon>Cyperaceae</taxon>
        <taxon>Cyperoideae</taxon>
        <taxon>Rhynchosporeae</taxon>
        <taxon>Rhynchospora</taxon>
    </lineage>
</organism>
<keyword evidence="3" id="KW-0723">Serine/threonine-protein kinase</keyword>
<evidence type="ECO:0000256" key="3">
    <source>
        <dbReference type="ARBA" id="ARBA00022527"/>
    </source>
</evidence>
<dbReference type="InterPro" id="IPR017441">
    <property type="entry name" value="Protein_kinase_ATP_BS"/>
</dbReference>
<evidence type="ECO:0000256" key="12">
    <source>
        <dbReference type="ARBA" id="ARBA00048679"/>
    </source>
</evidence>
<evidence type="ECO:0000256" key="5">
    <source>
        <dbReference type="ARBA" id="ARBA00022692"/>
    </source>
</evidence>
<evidence type="ECO:0000256" key="14">
    <source>
        <dbReference type="SAM" id="Phobius"/>
    </source>
</evidence>
<keyword evidence="6 13" id="KW-0547">Nucleotide-binding</keyword>
<comment type="catalytic activity">
    <reaction evidence="11">
        <text>L-threonyl-[protein] + ATP = O-phospho-L-threonyl-[protein] + ADP + H(+)</text>
        <dbReference type="Rhea" id="RHEA:46608"/>
        <dbReference type="Rhea" id="RHEA-COMP:11060"/>
        <dbReference type="Rhea" id="RHEA-COMP:11605"/>
        <dbReference type="ChEBI" id="CHEBI:15378"/>
        <dbReference type="ChEBI" id="CHEBI:30013"/>
        <dbReference type="ChEBI" id="CHEBI:30616"/>
        <dbReference type="ChEBI" id="CHEBI:61977"/>
        <dbReference type="ChEBI" id="CHEBI:456216"/>
        <dbReference type="EC" id="2.7.11.1"/>
    </reaction>
</comment>
<name>A0AAD6A2H6_9POAL</name>
<evidence type="ECO:0000256" key="6">
    <source>
        <dbReference type="ARBA" id="ARBA00022741"/>
    </source>
</evidence>
<dbReference type="EMBL" id="JAMRDG010000001">
    <property type="protein sequence ID" value="KAJ3708502.1"/>
    <property type="molecule type" value="Genomic_DNA"/>
</dbReference>
<gene>
    <name evidence="16" type="ORF">LUZ61_012207</name>
</gene>
<feature type="binding site" evidence="13">
    <location>
        <position position="115"/>
    </location>
    <ligand>
        <name>ATP</name>
        <dbReference type="ChEBI" id="CHEBI:30616"/>
    </ligand>
</feature>
<comment type="subcellular location">
    <subcellularLocation>
        <location evidence="1">Cell membrane</location>
        <topology evidence="1">Single-pass membrane protein</topology>
    </subcellularLocation>
</comment>
<protein>
    <recommendedName>
        <fullName evidence="2">non-specific serine/threonine protein kinase</fullName>
        <ecNumber evidence="2">2.7.11.1</ecNumber>
    </recommendedName>
</protein>
<dbReference type="InterPro" id="IPR011009">
    <property type="entry name" value="Kinase-like_dom_sf"/>
</dbReference>
<dbReference type="SUPFAM" id="SSF56112">
    <property type="entry name" value="Protein kinase-like (PK-like)"/>
    <property type="match status" value="1"/>
</dbReference>
<dbReference type="GO" id="GO:0005524">
    <property type="term" value="F:ATP binding"/>
    <property type="evidence" value="ECO:0007669"/>
    <property type="project" value="UniProtKB-UniRule"/>
</dbReference>
<dbReference type="Gene3D" id="1.10.510.10">
    <property type="entry name" value="Transferase(Phosphotransferase) domain 1"/>
    <property type="match status" value="1"/>
</dbReference>
<dbReference type="AlphaFoldDB" id="A0AAD6A2H6"/>
<keyword evidence="10 14" id="KW-0472">Membrane</keyword>
<comment type="caution">
    <text evidence="16">The sequence shown here is derived from an EMBL/GenBank/DDBJ whole genome shotgun (WGS) entry which is preliminary data.</text>
</comment>
<dbReference type="InterPro" id="IPR001245">
    <property type="entry name" value="Ser-Thr/Tyr_kinase_cat_dom"/>
</dbReference>
<evidence type="ECO:0000256" key="13">
    <source>
        <dbReference type="PROSITE-ProRule" id="PRU10141"/>
    </source>
</evidence>
<reference evidence="16 17" key="1">
    <citation type="journal article" date="2022" name="Cell">
        <title>Repeat-based holocentromeres influence genome architecture and karyotype evolution.</title>
        <authorList>
            <person name="Hofstatter P.G."/>
            <person name="Thangavel G."/>
            <person name="Lux T."/>
            <person name="Neumann P."/>
            <person name="Vondrak T."/>
            <person name="Novak P."/>
            <person name="Zhang M."/>
            <person name="Costa L."/>
            <person name="Castellani M."/>
            <person name="Scott A."/>
            <person name="Toegelov H."/>
            <person name="Fuchs J."/>
            <person name="Mata-Sucre Y."/>
            <person name="Dias Y."/>
            <person name="Vanzela A.L.L."/>
            <person name="Huettel B."/>
            <person name="Almeida C.C.S."/>
            <person name="Simkova H."/>
            <person name="Souza G."/>
            <person name="Pedrosa-Harand A."/>
            <person name="Macas J."/>
            <person name="Mayer K.F.X."/>
            <person name="Houben A."/>
            <person name="Marques A."/>
        </authorList>
    </citation>
    <scope>NUCLEOTIDE SEQUENCE [LARGE SCALE GENOMIC DNA]</scope>
    <source>
        <strain evidence="16">RhyTen1mFocal</strain>
    </source>
</reference>
<feature type="transmembrane region" description="Helical" evidence="14">
    <location>
        <begin position="6"/>
        <end position="30"/>
    </location>
</feature>
<evidence type="ECO:0000313" key="16">
    <source>
        <dbReference type="EMBL" id="KAJ3708502.1"/>
    </source>
</evidence>
<feature type="domain" description="Protein kinase" evidence="15">
    <location>
        <begin position="87"/>
        <end position="357"/>
    </location>
</feature>
<keyword evidence="4" id="KW-0808">Transferase</keyword>
<evidence type="ECO:0000256" key="1">
    <source>
        <dbReference type="ARBA" id="ARBA00004162"/>
    </source>
</evidence>
<dbReference type="Gene3D" id="3.30.200.20">
    <property type="entry name" value="Phosphorylase Kinase, domain 1"/>
    <property type="match status" value="1"/>
</dbReference>
<dbReference type="PANTHER" id="PTHR47982">
    <property type="entry name" value="PROLINE-RICH RECEPTOR-LIKE PROTEIN KINASE PERK4"/>
    <property type="match status" value="1"/>
</dbReference>
<keyword evidence="8 13" id="KW-0067">ATP-binding</keyword>
<dbReference type="InterPro" id="IPR000719">
    <property type="entry name" value="Prot_kinase_dom"/>
</dbReference>
<sequence length="386" mass="42297">MSKPLAAAIAGAAGGVLLVIVLLFTLWFFVLRHRRRRSNSPSSGTVSSDPSIQAGTAIELGLTGGVSELSGPRRVSLEELNTATKNFSSINLIGSGTFGEVYKGILYDGTIVAIKRRPSDANEAFVQEVRHLSLIRHRNLVSLLGYCQEDQLQMLVYEYIPNGSVSAHLYGPSQISSRKLEFKHRLNIAHGTAKGLSHLHSLNPPLVHMNFKTSNVLVDEDFIPKVADAGLKSLLDRIGGSNASSASNIEARSDNPFLDPEVKVSGVYTKRSDVYSFGIFLIELVSGREARADQSIIQLIQRYPESSEIGTIVDPQMGGNFTMEGMGEFLRVISWCVNQSSERRPPMHFVEMEIDRIREKEMSLTTVMGEGTPIVTLGSQLFTSSK</sequence>
<evidence type="ECO:0000256" key="2">
    <source>
        <dbReference type="ARBA" id="ARBA00012513"/>
    </source>
</evidence>
<keyword evidence="17" id="KW-1185">Reference proteome</keyword>
<comment type="catalytic activity">
    <reaction evidence="12">
        <text>L-seryl-[protein] + ATP = O-phospho-L-seryl-[protein] + ADP + H(+)</text>
        <dbReference type="Rhea" id="RHEA:17989"/>
        <dbReference type="Rhea" id="RHEA-COMP:9863"/>
        <dbReference type="Rhea" id="RHEA-COMP:11604"/>
        <dbReference type="ChEBI" id="CHEBI:15378"/>
        <dbReference type="ChEBI" id="CHEBI:29999"/>
        <dbReference type="ChEBI" id="CHEBI:30616"/>
        <dbReference type="ChEBI" id="CHEBI:83421"/>
        <dbReference type="ChEBI" id="CHEBI:456216"/>
        <dbReference type="EC" id="2.7.11.1"/>
    </reaction>
</comment>
<evidence type="ECO:0000256" key="7">
    <source>
        <dbReference type="ARBA" id="ARBA00022777"/>
    </source>
</evidence>
<evidence type="ECO:0000256" key="10">
    <source>
        <dbReference type="ARBA" id="ARBA00023136"/>
    </source>
</evidence>
<accession>A0AAD6A2H6</accession>
<dbReference type="FunFam" id="1.10.510.10:FF:000430">
    <property type="entry name" value="Protein kinase superfamily protein"/>
    <property type="match status" value="1"/>
</dbReference>
<dbReference type="Pfam" id="PF07714">
    <property type="entry name" value="PK_Tyr_Ser-Thr"/>
    <property type="match status" value="1"/>
</dbReference>
<dbReference type="PROSITE" id="PS00107">
    <property type="entry name" value="PROTEIN_KINASE_ATP"/>
    <property type="match status" value="1"/>
</dbReference>